<reference evidence="8 9" key="1">
    <citation type="submission" date="2020-07" db="EMBL/GenBank/DDBJ databases">
        <title>Sequencing the genomes of 1000 actinobacteria strains.</title>
        <authorList>
            <person name="Klenk H.-P."/>
        </authorList>
    </citation>
    <scope>NUCLEOTIDE SEQUENCE [LARGE SCALE GENOMIC DNA]</scope>
    <source>
        <strain evidence="8 9">DSM 17380</strain>
    </source>
</reference>
<sequence>MIDILMPRLSDTMTEGTIAAWRKQPGDRVEVGDIIVEIETDKALMEQEAYEAGVLSAILTQEGEQARIGEPIARLDDGTSGGPGADQDPERSRREAPAPAPAPAPVTSPTAPAASAESTPRAQRSADAAARQFSSPLVRRLARERGIDLAGVVGSGPGGRIVRADIPEAAAAAPAGVSRGSGSPAPSAAPAAASATQRSTVVPFDATRAVIARRLSESSSEAPHFAVTAVADVTELLALRATLTERLVAAGRPKLSVTDLLVRAAALALREVPGVNASYSPEGRGATVMHERVHVGLAVASASGLVVPVIRDADRQPTSAIAAAMAELTARARAGRLTVDEMTGGTFTISNLGMYGVEQFTAVINPPEGAILAVGAAVSEPVVVDGEVVVRERLRYTLSADHRIIDGALAAEFLRALTRLLENPVAIVA</sequence>
<dbReference type="Pfam" id="PF00198">
    <property type="entry name" value="2-oxoacid_dh"/>
    <property type="match status" value="1"/>
</dbReference>
<proteinExistence type="inferred from homology"/>
<dbReference type="Pfam" id="PF00364">
    <property type="entry name" value="Biotin_lipoyl"/>
    <property type="match status" value="1"/>
</dbReference>
<dbReference type="SUPFAM" id="SSF52777">
    <property type="entry name" value="CoA-dependent acyltransferases"/>
    <property type="match status" value="1"/>
</dbReference>
<evidence type="ECO:0000259" key="7">
    <source>
        <dbReference type="PROSITE" id="PS51826"/>
    </source>
</evidence>
<dbReference type="GO" id="GO:0006086">
    <property type="term" value="P:pyruvate decarboxylation to acetyl-CoA"/>
    <property type="evidence" value="ECO:0007669"/>
    <property type="project" value="InterPro"/>
</dbReference>
<dbReference type="AlphaFoldDB" id="A0A852RAK9"/>
<dbReference type="InterPro" id="IPR011053">
    <property type="entry name" value="Single_hybrid_motif"/>
</dbReference>
<dbReference type="InterPro" id="IPR036625">
    <property type="entry name" value="E3-bd_dom_sf"/>
</dbReference>
<organism evidence="8 9">
    <name type="scientific">Leucobacter aridicollis</name>
    <dbReference type="NCBI Taxonomy" id="283878"/>
    <lineage>
        <taxon>Bacteria</taxon>
        <taxon>Bacillati</taxon>
        <taxon>Actinomycetota</taxon>
        <taxon>Actinomycetes</taxon>
        <taxon>Micrococcales</taxon>
        <taxon>Microbacteriaceae</taxon>
        <taxon>Leucobacter</taxon>
    </lineage>
</organism>
<dbReference type="RefSeq" id="WP_185986308.1">
    <property type="nucleotide sequence ID" value="NZ_JACCBD010000001.1"/>
</dbReference>
<evidence type="ECO:0000313" key="9">
    <source>
        <dbReference type="Proteomes" id="UP000586095"/>
    </source>
</evidence>
<dbReference type="PANTHER" id="PTHR23151">
    <property type="entry name" value="DIHYDROLIPOAMIDE ACETYL/SUCCINYL-TRANSFERASE-RELATED"/>
    <property type="match status" value="1"/>
</dbReference>
<evidence type="ECO:0000313" key="8">
    <source>
        <dbReference type="EMBL" id="NYD25930.1"/>
    </source>
</evidence>
<evidence type="ECO:0000256" key="2">
    <source>
        <dbReference type="ARBA" id="ARBA00007317"/>
    </source>
</evidence>
<dbReference type="InterPro" id="IPR004167">
    <property type="entry name" value="PSBD"/>
</dbReference>
<dbReference type="PROSITE" id="PS51826">
    <property type="entry name" value="PSBD"/>
    <property type="match status" value="1"/>
</dbReference>
<gene>
    <name evidence="8" type="ORF">BJ960_000733</name>
</gene>
<dbReference type="GO" id="GO:0045254">
    <property type="term" value="C:pyruvate dehydrogenase complex"/>
    <property type="evidence" value="ECO:0007669"/>
    <property type="project" value="InterPro"/>
</dbReference>
<dbReference type="Pfam" id="PF02817">
    <property type="entry name" value="E3_binding"/>
    <property type="match status" value="1"/>
</dbReference>
<dbReference type="Gene3D" id="2.40.50.100">
    <property type="match status" value="1"/>
</dbReference>
<evidence type="ECO:0000259" key="6">
    <source>
        <dbReference type="PROSITE" id="PS50968"/>
    </source>
</evidence>
<keyword evidence="8" id="KW-0670">Pyruvate</keyword>
<evidence type="ECO:0000256" key="4">
    <source>
        <dbReference type="RuleBase" id="RU003423"/>
    </source>
</evidence>
<dbReference type="PROSITE" id="PS50968">
    <property type="entry name" value="BIOTINYL_LIPOYL"/>
    <property type="match status" value="1"/>
</dbReference>
<dbReference type="Proteomes" id="UP000586095">
    <property type="component" value="Unassembled WGS sequence"/>
</dbReference>
<comment type="caution">
    <text evidence="8">The sequence shown here is derived from an EMBL/GenBank/DDBJ whole genome shotgun (WGS) entry which is preliminary data.</text>
</comment>
<feature type="compositionally biased region" description="Low complexity" evidence="5">
    <location>
        <begin position="175"/>
        <end position="195"/>
    </location>
</feature>
<feature type="compositionally biased region" description="Low complexity" evidence="5">
    <location>
        <begin position="107"/>
        <end position="132"/>
    </location>
</feature>
<dbReference type="InterPro" id="IPR045257">
    <property type="entry name" value="E2/Pdx1"/>
</dbReference>
<dbReference type="EC" id="2.3.1.-" evidence="4"/>
<keyword evidence="3 4" id="KW-0450">Lipoyl</keyword>
<dbReference type="InterPro" id="IPR001078">
    <property type="entry name" value="2-oxoacid_DH_actylTfrase"/>
</dbReference>
<protein>
    <recommendedName>
        <fullName evidence="4">Dihydrolipoamide acetyltransferase component of pyruvate dehydrogenase complex</fullName>
        <ecNumber evidence="4">2.3.1.-</ecNumber>
    </recommendedName>
</protein>
<dbReference type="PANTHER" id="PTHR23151:SF90">
    <property type="entry name" value="DIHYDROLIPOYLLYSINE-RESIDUE ACETYLTRANSFERASE COMPONENT OF PYRUVATE DEHYDROGENASE COMPLEX, MITOCHONDRIAL-RELATED"/>
    <property type="match status" value="1"/>
</dbReference>
<dbReference type="SUPFAM" id="SSF51230">
    <property type="entry name" value="Single hybrid motif"/>
    <property type="match status" value="1"/>
</dbReference>
<feature type="domain" description="Peripheral subunit-binding (PSBD)" evidence="7">
    <location>
        <begin position="133"/>
        <end position="170"/>
    </location>
</feature>
<evidence type="ECO:0000256" key="1">
    <source>
        <dbReference type="ARBA" id="ARBA00001938"/>
    </source>
</evidence>
<dbReference type="SUPFAM" id="SSF47005">
    <property type="entry name" value="Peripheral subunit-binding domain of 2-oxo acid dehydrogenase complex"/>
    <property type="match status" value="1"/>
</dbReference>
<comment type="similarity">
    <text evidence="2 4">Belongs to the 2-oxoacid dehydrogenase family.</text>
</comment>
<dbReference type="EMBL" id="JACCBD010000001">
    <property type="protein sequence ID" value="NYD25930.1"/>
    <property type="molecule type" value="Genomic_DNA"/>
</dbReference>
<dbReference type="GO" id="GO:0016746">
    <property type="term" value="F:acyltransferase activity"/>
    <property type="evidence" value="ECO:0007669"/>
    <property type="project" value="UniProtKB-KW"/>
</dbReference>
<feature type="region of interest" description="Disordered" evidence="5">
    <location>
        <begin position="71"/>
        <end position="132"/>
    </location>
</feature>
<evidence type="ECO:0000256" key="5">
    <source>
        <dbReference type="SAM" id="MobiDB-lite"/>
    </source>
</evidence>
<dbReference type="Gene3D" id="4.10.320.10">
    <property type="entry name" value="E3-binding domain"/>
    <property type="match status" value="1"/>
</dbReference>
<dbReference type="CDD" id="cd06849">
    <property type="entry name" value="lipoyl_domain"/>
    <property type="match status" value="1"/>
</dbReference>
<evidence type="ECO:0000256" key="3">
    <source>
        <dbReference type="ARBA" id="ARBA00022823"/>
    </source>
</evidence>
<dbReference type="InterPro" id="IPR000089">
    <property type="entry name" value="Biotin_lipoyl"/>
</dbReference>
<dbReference type="Gene3D" id="3.30.559.10">
    <property type="entry name" value="Chloramphenicol acetyltransferase-like domain"/>
    <property type="match status" value="1"/>
</dbReference>
<name>A0A852RAK9_9MICO</name>
<accession>A0A852RAK9</accession>
<feature type="region of interest" description="Disordered" evidence="5">
    <location>
        <begin position="175"/>
        <end position="198"/>
    </location>
</feature>
<keyword evidence="4 8" id="KW-0808">Transferase</keyword>
<comment type="cofactor">
    <cofactor evidence="1 4">
        <name>(R)-lipoate</name>
        <dbReference type="ChEBI" id="CHEBI:83088"/>
    </cofactor>
</comment>
<feature type="domain" description="Lipoyl-binding" evidence="6">
    <location>
        <begin position="1"/>
        <end position="76"/>
    </location>
</feature>
<keyword evidence="9" id="KW-1185">Reference proteome</keyword>
<dbReference type="InterPro" id="IPR023213">
    <property type="entry name" value="CAT-like_dom_sf"/>
</dbReference>
<keyword evidence="4 8" id="KW-0012">Acyltransferase</keyword>